<accession>W5QUG1</accession>
<name>W5QUG1_9CAUD</name>
<dbReference type="Proteomes" id="UP000019162">
    <property type="component" value="Segment"/>
</dbReference>
<dbReference type="GeneID" id="18480290"/>
<dbReference type="OrthoDB" id="17699at10239"/>
<dbReference type="KEGG" id="vg:18480290"/>
<gene>
    <name evidence="1" type="ORF">BPS10C_253</name>
</gene>
<proteinExistence type="predicted"/>
<keyword evidence="2" id="KW-1185">Reference proteome</keyword>
<evidence type="ECO:0000313" key="1">
    <source>
        <dbReference type="EMBL" id="AGI12250.1"/>
    </source>
</evidence>
<sequence>MSEFNASSFLDSMLEHKDATIKEQISKIIDLEWKNRELEYEKKALQDSMKYISKVCGAWIGLSYQWMREAEDEERHGYYRTEEEIQAEIDKYYARARALKDVRNLIKQEREARDF</sequence>
<protein>
    <submittedName>
        <fullName evidence="1">Uncharacterized protein</fullName>
    </submittedName>
</protein>
<organism evidence="1 2">
    <name type="scientific">Bacillus phage BPS10C</name>
    <dbReference type="NCBI Taxonomy" id="1277886"/>
    <lineage>
        <taxon>Viruses</taxon>
        <taxon>Duplodnaviria</taxon>
        <taxon>Heunggongvirae</taxon>
        <taxon>Uroviricota</taxon>
        <taxon>Caudoviricetes</taxon>
        <taxon>Herelleviridae</taxon>
        <taxon>Bastillevirinae</taxon>
        <taxon>Wphvirus</taxon>
        <taxon>Wphvirus BPS10C</taxon>
    </lineage>
</organism>
<dbReference type="EMBL" id="KC430106">
    <property type="protein sequence ID" value="AGI12250.1"/>
    <property type="molecule type" value="Genomic_DNA"/>
</dbReference>
<reference evidence="1 2" key="1">
    <citation type="journal article" date="2014" name="Arch. Virol.">
        <title>Characterization and genome analysis of the Bacillus cereus-infecting bacteriophages BPS10C and BPS13.</title>
        <authorList>
            <person name="Shin H."/>
            <person name="Lee J.H."/>
            <person name="Park J."/>
            <person name="Heu S."/>
            <person name="Ryu S."/>
        </authorList>
    </citation>
    <scope>NUCLEOTIDE SEQUENCE [LARGE SCALE GENOMIC DNA]</scope>
</reference>
<evidence type="ECO:0000313" key="2">
    <source>
        <dbReference type="Proteomes" id="UP000019162"/>
    </source>
</evidence>
<dbReference type="RefSeq" id="YP_009003139.1">
    <property type="nucleotide sequence ID" value="NC_023501.1"/>
</dbReference>